<dbReference type="AlphaFoldDB" id="A0A1J6HPH5"/>
<accession>A0A1J6HPH5</accession>
<evidence type="ECO:0000313" key="1">
    <source>
        <dbReference type="EMBL" id="OIS94836.1"/>
    </source>
</evidence>
<dbReference type="Proteomes" id="UP000182985">
    <property type="component" value="Unassembled WGS sequence"/>
</dbReference>
<dbReference type="OrthoDB" id="9876404at2"/>
<gene>
    <name evidence="1" type="ORF">BLA27_02190</name>
</gene>
<keyword evidence="2" id="KW-1185">Reference proteome</keyword>
<protein>
    <submittedName>
        <fullName evidence="1">Uncharacterized protein</fullName>
    </submittedName>
</protein>
<comment type="caution">
    <text evidence="1">The sequence shown here is derived from an EMBL/GenBank/DDBJ whole genome shotgun (WGS) entry which is preliminary data.</text>
</comment>
<dbReference type="EMBL" id="MOEC01000002">
    <property type="protein sequence ID" value="OIS94836.1"/>
    <property type="molecule type" value="Genomic_DNA"/>
</dbReference>
<name>A0A1J6HPH5_9HYPH</name>
<organism evidence="1 2">
    <name type="scientific">Brucella cytisi</name>
    <dbReference type="NCBI Taxonomy" id="407152"/>
    <lineage>
        <taxon>Bacteria</taxon>
        <taxon>Pseudomonadati</taxon>
        <taxon>Pseudomonadota</taxon>
        <taxon>Alphaproteobacteria</taxon>
        <taxon>Hyphomicrobiales</taxon>
        <taxon>Brucellaceae</taxon>
        <taxon>Brucella/Ochrobactrum group</taxon>
        <taxon>Brucella</taxon>
    </lineage>
</organism>
<evidence type="ECO:0000313" key="2">
    <source>
        <dbReference type="Proteomes" id="UP000182985"/>
    </source>
</evidence>
<reference evidence="1 2" key="1">
    <citation type="submission" date="2016-10" db="EMBL/GenBank/DDBJ databases">
        <title>The Draft Genome Sequence of the Potato Rhizosphere Bacteria Ochrobactrum sp. IPA7.2.</title>
        <authorList>
            <person name="Gogoleva N.E."/>
            <person name="Khlopko Y.A."/>
            <person name="Burygin G.L."/>
            <person name="Plotnikov A.O."/>
        </authorList>
    </citation>
    <scope>NUCLEOTIDE SEQUENCE [LARGE SCALE GENOMIC DNA]</scope>
    <source>
        <strain evidence="1 2">IPA7.2</strain>
    </source>
</reference>
<sequence>MATSTFSSTGDLYCEGRNLGSVHYSISLLTEGEKTFTTGTMWASMEMLRQAYSSEIVQLSSEKGEGLLSVDVRNVSIHGSADFILVGKHTF</sequence>
<proteinExistence type="predicted"/>
<dbReference type="RefSeq" id="WP_071630242.1">
    <property type="nucleotide sequence ID" value="NZ_JBCAUP010000043.1"/>
</dbReference>